<comment type="caution">
    <text evidence="2">The sequence shown here is derived from an EMBL/GenBank/DDBJ whole genome shotgun (WGS) entry which is preliminary data.</text>
</comment>
<name>A0A8J7Q0W3_9PROT</name>
<feature type="compositionally biased region" description="Polar residues" evidence="1">
    <location>
        <begin position="35"/>
        <end position="47"/>
    </location>
</feature>
<dbReference type="Proteomes" id="UP000664414">
    <property type="component" value="Unassembled WGS sequence"/>
</dbReference>
<dbReference type="AlphaFoldDB" id="A0A8J7Q0W3"/>
<accession>A0A8J7Q0W3</accession>
<evidence type="ECO:0000313" key="2">
    <source>
        <dbReference type="EMBL" id="MBN9413296.1"/>
    </source>
</evidence>
<feature type="region of interest" description="Disordered" evidence="1">
    <location>
        <begin position="31"/>
        <end position="53"/>
    </location>
</feature>
<sequence>MRKFSLRRLGGENASSSFEKDISIFSLLNKGFDPSQENDVPETSASSPEEELDDIFQSEIKELFEEDAGRE</sequence>
<dbReference type="EMBL" id="JAFKGL010000020">
    <property type="protein sequence ID" value="MBN9413296.1"/>
    <property type="molecule type" value="Genomic_DNA"/>
</dbReference>
<organism evidence="2 3">
    <name type="scientific">Candidatus Paracaedimonas acanthamoebae</name>
    <dbReference type="NCBI Taxonomy" id="244581"/>
    <lineage>
        <taxon>Bacteria</taxon>
        <taxon>Pseudomonadati</taxon>
        <taxon>Pseudomonadota</taxon>
        <taxon>Alphaproteobacteria</taxon>
        <taxon>Holosporales</taxon>
        <taxon>Caedimonadaceae</taxon>
        <taxon>Candidatus Paracaedimonas</taxon>
    </lineage>
</organism>
<gene>
    <name evidence="2" type="ORF">J0H12_05185</name>
</gene>
<evidence type="ECO:0000256" key="1">
    <source>
        <dbReference type="SAM" id="MobiDB-lite"/>
    </source>
</evidence>
<proteinExistence type="predicted"/>
<evidence type="ECO:0000313" key="3">
    <source>
        <dbReference type="Proteomes" id="UP000664414"/>
    </source>
</evidence>
<reference evidence="2" key="1">
    <citation type="submission" date="2021-02" db="EMBL/GenBank/DDBJ databases">
        <title>Thiocyanate and organic carbon inputs drive convergent selection for specific autotrophic Afipia and Thiobacillus strains within complex microbiomes.</title>
        <authorList>
            <person name="Huddy R.J."/>
            <person name="Sachdeva R."/>
            <person name="Kadzinga F."/>
            <person name="Kantor R.S."/>
            <person name="Harrison S.T.L."/>
            <person name="Banfield J.F."/>
        </authorList>
    </citation>
    <scope>NUCLEOTIDE SEQUENCE</scope>
    <source>
        <strain evidence="2">SCN18_10_11_15_R4_P_38_20</strain>
    </source>
</reference>
<protein>
    <submittedName>
        <fullName evidence="2">Uncharacterized protein</fullName>
    </submittedName>
</protein>